<reference evidence="1 2" key="1">
    <citation type="submission" date="2024-11" db="EMBL/GenBank/DDBJ databases">
        <title>Chromosome-level genome assembly of the freshwater bivalve Anodonta woodiana.</title>
        <authorList>
            <person name="Chen X."/>
        </authorList>
    </citation>
    <scope>NUCLEOTIDE SEQUENCE [LARGE SCALE GENOMIC DNA]</scope>
    <source>
        <strain evidence="1">MN2024</strain>
        <tissue evidence="1">Gills</tissue>
    </source>
</reference>
<protein>
    <submittedName>
        <fullName evidence="1">Uncharacterized protein</fullName>
    </submittedName>
</protein>
<organism evidence="1 2">
    <name type="scientific">Sinanodonta woodiana</name>
    <name type="common">Chinese pond mussel</name>
    <name type="synonym">Anodonta woodiana</name>
    <dbReference type="NCBI Taxonomy" id="1069815"/>
    <lineage>
        <taxon>Eukaryota</taxon>
        <taxon>Metazoa</taxon>
        <taxon>Spiralia</taxon>
        <taxon>Lophotrochozoa</taxon>
        <taxon>Mollusca</taxon>
        <taxon>Bivalvia</taxon>
        <taxon>Autobranchia</taxon>
        <taxon>Heteroconchia</taxon>
        <taxon>Palaeoheterodonta</taxon>
        <taxon>Unionida</taxon>
        <taxon>Unionoidea</taxon>
        <taxon>Unionidae</taxon>
        <taxon>Unioninae</taxon>
        <taxon>Sinanodonta</taxon>
    </lineage>
</organism>
<dbReference type="EMBL" id="JBJQND010000018">
    <property type="protein sequence ID" value="KAL3836170.1"/>
    <property type="molecule type" value="Genomic_DNA"/>
</dbReference>
<evidence type="ECO:0000313" key="2">
    <source>
        <dbReference type="Proteomes" id="UP001634394"/>
    </source>
</evidence>
<proteinExistence type="predicted"/>
<accession>A0ABD3TID5</accession>
<sequence>ACSYWVDTHEHDDGDWFNSNELPIPNTPGIFFLEPSNTIGGNYGLMSNTTSFFLLGADFEALHCYICQKDI</sequence>
<evidence type="ECO:0000313" key="1">
    <source>
        <dbReference type="EMBL" id="KAL3836170.1"/>
    </source>
</evidence>
<dbReference type="Proteomes" id="UP001634394">
    <property type="component" value="Unassembled WGS sequence"/>
</dbReference>
<feature type="non-terminal residue" evidence="1">
    <location>
        <position position="1"/>
    </location>
</feature>
<gene>
    <name evidence="1" type="ORF">ACJMK2_021612</name>
</gene>
<dbReference type="AlphaFoldDB" id="A0ABD3TID5"/>
<keyword evidence="2" id="KW-1185">Reference proteome</keyword>
<name>A0ABD3TID5_SINWO</name>
<comment type="caution">
    <text evidence="1">The sequence shown here is derived from an EMBL/GenBank/DDBJ whole genome shotgun (WGS) entry which is preliminary data.</text>
</comment>